<evidence type="ECO:0000256" key="1">
    <source>
        <dbReference type="SAM" id="MobiDB-lite"/>
    </source>
</evidence>
<dbReference type="EMBL" id="JALLBG020000214">
    <property type="protein sequence ID" value="KAL3759069.1"/>
    <property type="molecule type" value="Genomic_DNA"/>
</dbReference>
<gene>
    <name evidence="3" type="ORF">ACHAWU_008678</name>
</gene>
<dbReference type="InterPro" id="IPR008250">
    <property type="entry name" value="ATPase_P-typ_transduc_dom_A_sf"/>
</dbReference>
<feature type="region of interest" description="Disordered" evidence="1">
    <location>
        <begin position="22"/>
        <end position="44"/>
    </location>
</feature>
<accession>A0ABD3M4V3</accession>
<proteinExistence type="predicted"/>
<reference evidence="3 4" key="1">
    <citation type="submission" date="2024-10" db="EMBL/GenBank/DDBJ databases">
        <title>Updated reference genomes for cyclostephanoid diatoms.</title>
        <authorList>
            <person name="Roberts W.R."/>
            <person name="Alverson A.J."/>
        </authorList>
    </citation>
    <scope>NUCLEOTIDE SEQUENCE [LARGE SCALE GENOMIC DNA]</scope>
    <source>
        <strain evidence="3 4">AJA232-27</strain>
    </source>
</reference>
<dbReference type="SUPFAM" id="SSF81653">
    <property type="entry name" value="Calcium ATPase, transduction domain A"/>
    <property type="match status" value="2"/>
</dbReference>
<feature type="domain" description="P-type ATPase A" evidence="2">
    <location>
        <begin position="80"/>
        <end position="132"/>
    </location>
</feature>
<dbReference type="PANTHER" id="PTHR42861">
    <property type="entry name" value="CALCIUM-TRANSPORTING ATPASE"/>
    <property type="match status" value="1"/>
</dbReference>
<evidence type="ECO:0000313" key="3">
    <source>
        <dbReference type="EMBL" id="KAL3759069.1"/>
    </source>
</evidence>
<protein>
    <recommendedName>
        <fullName evidence="2">P-type ATPase A domain-containing protein</fullName>
    </recommendedName>
</protein>
<dbReference type="AlphaFoldDB" id="A0ABD3M4V3"/>
<dbReference type="Pfam" id="PF00122">
    <property type="entry name" value="E1-E2_ATPase"/>
    <property type="match status" value="2"/>
</dbReference>
<organism evidence="3 4">
    <name type="scientific">Discostella pseudostelligera</name>
    <dbReference type="NCBI Taxonomy" id="259834"/>
    <lineage>
        <taxon>Eukaryota</taxon>
        <taxon>Sar</taxon>
        <taxon>Stramenopiles</taxon>
        <taxon>Ochrophyta</taxon>
        <taxon>Bacillariophyta</taxon>
        <taxon>Coscinodiscophyceae</taxon>
        <taxon>Thalassiosirophycidae</taxon>
        <taxon>Stephanodiscales</taxon>
        <taxon>Stephanodiscaceae</taxon>
        <taxon>Discostella</taxon>
    </lineage>
</organism>
<dbReference type="Gene3D" id="2.70.150.10">
    <property type="entry name" value="Calcium-transporting ATPase, cytoplasmic transduction domain A"/>
    <property type="match status" value="1"/>
</dbReference>
<evidence type="ECO:0000313" key="4">
    <source>
        <dbReference type="Proteomes" id="UP001530293"/>
    </source>
</evidence>
<evidence type="ECO:0000259" key="2">
    <source>
        <dbReference type="Pfam" id="PF00122"/>
    </source>
</evidence>
<name>A0ABD3M4V3_9STRA</name>
<dbReference type="Proteomes" id="UP001530293">
    <property type="component" value="Unassembled WGS sequence"/>
</dbReference>
<feature type="domain" description="P-type ATPase A" evidence="2">
    <location>
        <begin position="160"/>
        <end position="217"/>
    </location>
</feature>
<keyword evidence="4" id="KW-1185">Reference proteome</keyword>
<dbReference type="InterPro" id="IPR059000">
    <property type="entry name" value="ATPase_P-type_domA"/>
</dbReference>
<comment type="caution">
    <text evidence="3">The sequence shown here is derived from an EMBL/GenBank/DDBJ whole genome shotgun (WGS) entry which is preliminary data.</text>
</comment>
<sequence length="250" mass="26851">MAITTAQQEILTRVRGNYTSGLSSAEASQRRSISSGDGGGTRGGLNLNTVRPPLNCPKWVCCLLPCINHIPSMKQFRLVQPDDAEVLRDGHWIRYDHASLVVGDIVRLVEGDVIPADCSIISLGMDHVDASIVVDVETSGNGTPQGLVSGKSSNTGMDIIVDSHLVTGELKPRQISNNANGAVNSTTLYYGSRILQGACIAVVTATGDRVMLAKLIKARRWPPQTDLSEEVEEINRMEYLEAGIALTPIS</sequence>